<proteinExistence type="predicted"/>
<dbReference type="Proteomes" id="UP000032735">
    <property type="component" value="Chromosome"/>
</dbReference>
<dbReference type="KEGG" id="xpo:XPG1_2320"/>
<reference evidence="2 3" key="1">
    <citation type="submission" date="2013-07" db="EMBL/GenBank/DDBJ databases">
        <authorList>
            <person name="Genoscope - CEA"/>
        </authorList>
    </citation>
    <scope>NUCLEOTIDE SEQUENCE [LARGE SCALE GENOMIC DNA]</scope>
    <source>
        <strain evidence="2 3">G6</strain>
    </source>
</reference>
<name>A0A068R759_9GAMM</name>
<gene>
    <name evidence="2" type="ORF">XPG1_2320</name>
</gene>
<feature type="transmembrane region" description="Helical" evidence="1">
    <location>
        <begin position="6"/>
        <end position="29"/>
    </location>
</feature>
<keyword evidence="1" id="KW-1133">Transmembrane helix</keyword>
<evidence type="ECO:0000256" key="1">
    <source>
        <dbReference type="SAM" id="Phobius"/>
    </source>
</evidence>
<keyword evidence="1" id="KW-0812">Transmembrane</keyword>
<evidence type="ECO:0000313" key="3">
    <source>
        <dbReference type="Proteomes" id="UP000032735"/>
    </source>
</evidence>
<keyword evidence="3" id="KW-1185">Reference proteome</keyword>
<keyword evidence="1" id="KW-0472">Membrane</keyword>
<organism evidence="2 3">
    <name type="scientific">Xenorhabdus poinarii G6</name>
    <dbReference type="NCBI Taxonomy" id="1354304"/>
    <lineage>
        <taxon>Bacteria</taxon>
        <taxon>Pseudomonadati</taxon>
        <taxon>Pseudomonadota</taxon>
        <taxon>Gammaproteobacteria</taxon>
        <taxon>Enterobacterales</taxon>
        <taxon>Morganellaceae</taxon>
        <taxon>Xenorhabdus</taxon>
    </lineage>
</organism>
<evidence type="ECO:0000313" key="2">
    <source>
        <dbReference type="EMBL" id="CDG21975.1"/>
    </source>
</evidence>
<accession>A0A068R759</accession>
<sequence length="50" mass="5735">MGDRGAILVYQLFSITEYFGAVLGLLYVIRCLKTRQKLSKQNTYHVKKIG</sequence>
<dbReference type="HOGENOM" id="CLU_3124310_0_0_6"/>
<dbReference type="AlphaFoldDB" id="A0A068R759"/>
<dbReference type="EMBL" id="FO704551">
    <property type="protein sequence ID" value="CDG21975.1"/>
    <property type="molecule type" value="Genomic_DNA"/>
</dbReference>
<protein>
    <submittedName>
        <fullName evidence="2">Uncharacterized protein</fullName>
    </submittedName>
</protein>